<reference evidence="1 2" key="1">
    <citation type="submission" date="2020-06" db="EMBL/GenBank/DDBJ databases">
        <title>Genome mining for natural products.</title>
        <authorList>
            <person name="Zhang B."/>
            <person name="Shi J."/>
            <person name="Ge H."/>
        </authorList>
    </citation>
    <scope>NUCLEOTIDE SEQUENCE [LARGE SCALE GENOMIC DNA]</scope>
    <source>
        <strain evidence="1 2">NA02069</strain>
    </source>
</reference>
<proteinExistence type="predicted"/>
<dbReference type="Proteomes" id="UP000509418">
    <property type="component" value="Chromosome"/>
</dbReference>
<keyword evidence="2" id="KW-1185">Reference proteome</keyword>
<keyword evidence="1" id="KW-0378">Hydrolase</keyword>
<gene>
    <name evidence="1" type="ORF">HUT05_22750</name>
</gene>
<dbReference type="AlphaFoldDB" id="A0A7H8T8X1"/>
<name>A0A7H8T8X1_STRCX</name>
<dbReference type="RefSeq" id="WP_176576145.1">
    <property type="nucleotide sequence ID" value="NZ_CBDRGH010000027.1"/>
</dbReference>
<dbReference type="Pfam" id="PF14196">
    <property type="entry name" value="ATC_hydrolase"/>
    <property type="match status" value="1"/>
</dbReference>
<evidence type="ECO:0000313" key="1">
    <source>
        <dbReference type="EMBL" id="QKZ19931.1"/>
    </source>
</evidence>
<protein>
    <submittedName>
        <fullName evidence="1">L-2-amino-thiazoline-4-carboxylic acid hydrolase</fullName>
    </submittedName>
</protein>
<dbReference type="EMBL" id="CP056041">
    <property type="protein sequence ID" value="QKZ19931.1"/>
    <property type="molecule type" value="Genomic_DNA"/>
</dbReference>
<dbReference type="GO" id="GO:0016787">
    <property type="term" value="F:hydrolase activity"/>
    <property type="evidence" value="ECO:0007669"/>
    <property type="project" value="UniProtKB-KW"/>
</dbReference>
<dbReference type="InterPro" id="IPR026002">
    <property type="entry name" value="ATC_hydrolase-like"/>
</dbReference>
<evidence type="ECO:0000313" key="2">
    <source>
        <dbReference type="Proteomes" id="UP000509418"/>
    </source>
</evidence>
<organism evidence="1 2">
    <name type="scientific">Streptomyces chartreusis</name>
    <dbReference type="NCBI Taxonomy" id="1969"/>
    <lineage>
        <taxon>Bacteria</taxon>
        <taxon>Bacillati</taxon>
        <taxon>Actinomycetota</taxon>
        <taxon>Actinomycetes</taxon>
        <taxon>Kitasatosporales</taxon>
        <taxon>Streptomycetaceae</taxon>
        <taxon>Streptomyces</taxon>
    </lineage>
</organism>
<sequence>MNAIEKAIGVEAHWLMGRVMPRRFLGEVRKHLHHVAPDREDELIDAIRARAEEIADADEDMATDGPSKGALAIGAVVLAAFEKLVPLFDGDEKRTIRYLQHAMSPVLKRPYDMTFSTLNKQDHALDKIEKTCRVMVKLYPAHFEFDFQRPEPGLFEMNVKRCFWRDFFGRHDATAVTTVMCAFDVNFMKAIDPAVSGLRAERTSLLSLGDSECRFAVLETDDPLDGYSDALETRFVDETEGKG</sequence>
<accession>A0A7H8T8X1</accession>